<evidence type="ECO:0000313" key="4">
    <source>
        <dbReference type="Proteomes" id="UP000198251"/>
    </source>
</evidence>
<dbReference type="InterPro" id="IPR041380">
    <property type="entry name" value="Acetyltransf_17"/>
</dbReference>
<dbReference type="EMBL" id="LT607733">
    <property type="protein sequence ID" value="SCG19514.1"/>
    <property type="molecule type" value="Genomic_DNA"/>
</dbReference>
<dbReference type="Pfam" id="PF13527">
    <property type="entry name" value="Acetyltransf_9"/>
    <property type="match status" value="1"/>
</dbReference>
<evidence type="ECO:0000259" key="1">
    <source>
        <dbReference type="Pfam" id="PF13530"/>
    </source>
</evidence>
<dbReference type="InterPro" id="IPR051554">
    <property type="entry name" value="Acetyltransferase_Eis"/>
</dbReference>
<protein>
    <submittedName>
        <fullName evidence="3">Predicted acetyltransferase</fullName>
    </submittedName>
</protein>
<accession>A0A1C5GIB0</accession>
<dbReference type="GO" id="GO:0034069">
    <property type="term" value="F:aminoglycoside N-acetyltransferase activity"/>
    <property type="evidence" value="ECO:0007669"/>
    <property type="project" value="TreeGrafter"/>
</dbReference>
<dbReference type="AlphaFoldDB" id="A0A1C5GIB0"/>
<sequence>MTADLPAGMRLVEVTEERYGEWLDSWLGAFASPPGDDPEVVDFYRRTHPPHRAIAITDDAGYVATNASLHRDLVLPGGRTVPLAACTGGSCHPTMRRKGLMKATLHRLHERAVEEGKPIAAGGVSEWPIYWRFGYGPATWYNSLNIDVRGVGWRDDAPDGDLPVRRVSGKEARDLAQSVYERQAVRTPGEVIPPSCYWDRLAMDPANPRLEQMLAIGGGGAPRACVAVGDRGFVSYRITSDWAPETTPRNLLQVIDFLAVDAEAAATLWRYLLSVDMVATIQMWYAPVDNPLAWWVTDARKLRAQRHDGVWLRPLDVPTLLEARGWAGDGALTLRVHDPEGHTDGTFRLEVDAGQGTCRRSTAEPDLEMHVAAVGAILLGGTAATDLTRGGRIVARDARCAQLWDTMATPERAPYISYFY</sequence>
<dbReference type="GeneID" id="95805530"/>
<dbReference type="InterPro" id="IPR016181">
    <property type="entry name" value="Acyl_CoA_acyltransferase"/>
</dbReference>
<dbReference type="Gene3D" id="3.30.1050.10">
    <property type="entry name" value="SCP2 sterol-binding domain"/>
    <property type="match status" value="1"/>
</dbReference>
<dbReference type="SUPFAM" id="SSF55729">
    <property type="entry name" value="Acyl-CoA N-acyltransferases (Nat)"/>
    <property type="match status" value="1"/>
</dbReference>
<keyword evidence="4" id="KW-1185">Reference proteome</keyword>
<dbReference type="Pfam" id="PF13530">
    <property type="entry name" value="SCP2_2"/>
    <property type="match status" value="1"/>
</dbReference>
<organism evidence="3 4">
    <name type="scientific">Micromonospora echinofusca</name>
    <dbReference type="NCBI Taxonomy" id="47858"/>
    <lineage>
        <taxon>Bacteria</taxon>
        <taxon>Bacillati</taxon>
        <taxon>Actinomycetota</taxon>
        <taxon>Actinomycetes</taxon>
        <taxon>Micromonosporales</taxon>
        <taxon>Micromonosporaceae</taxon>
        <taxon>Micromonospora</taxon>
    </lineage>
</organism>
<dbReference type="InterPro" id="IPR025559">
    <property type="entry name" value="Eis_dom"/>
</dbReference>
<evidence type="ECO:0000259" key="2">
    <source>
        <dbReference type="Pfam" id="PF17668"/>
    </source>
</evidence>
<dbReference type="PANTHER" id="PTHR37817:SF1">
    <property type="entry name" value="N-ACETYLTRANSFERASE EIS"/>
    <property type="match status" value="1"/>
</dbReference>
<evidence type="ECO:0000313" key="3">
    <source>
        <dbReference type="EMBL" id="SCG19514.1"/>
    </source>
</evidence>
<dbReference type="Pfam" id="PF17668">
    <property type="entry name" value="Acetyltransf_17"/>
    <property type="match status" value="1"/>
</dbReference>
<dbReference type="RefSeq" id="WP_089002965.1">
    <property type="nucleotide sequence ID" value="NZ_JBFAAC010000002.1"/>
</dbReference>
<dbReference type="GO" id="GO:0030649">
    <property type="term" value="P:aminoglycoside antibiotic catabolic process"/>
    <property type="evidence" value="ECO:0007669"/>
    <property type="project" value="TreeGrafter"/>
</dbReference>
<dbReference type="PANTHER" id="PTHR37817">
    <property type="entry name" value="N-ACETYLTRANSFERASE EIS"/>
    <property type="match status" value="1"/>
</dbReference>
<gene>
    <name evidence="3" type="ORF">GA0070610_5889</name>
</gene>
<proteinExistence type="predicted"/>
<feature type="domain" description="Eis-like acetyltransferase" evidence="2">
    <location>
        <begin position="223"/>
        <end position="305"/>
    </location>
</feature>
<reference evidence="3 4" key="1">
    <citation type="submission" date="2016-06" db="EMBL/GenBank/DDBJ databases">
        <authorList>
            <person name="Kjaerup R.B."/>
            <person name="Dalgaard T.S."/>
            <person name="Juul-Madsen H.R."/>
        </authorList>
    </citation>
    <scope>NUCLEOTIDE SEQUENCE [LARGE SCALE GENOMIC DNA]</scope>
    <source>
        <strain evidence="3 4">DSM 43913</strain>
    </source>
</reference>
<name>A0A1C5GIB0_MICEH</name>
<dbReference type="Gene3D" id="3.40.630.30">
    <property type="match status" value="2"/>
</dbReference>
<dbReference type="InterPro" id="IPR036527">
    <property type="entry name" value="SCP2_sterol-bd_dom_sf"/>
</dbReference>
<dbReference type="SUPFAM" id="SSF55718">
    <property type="entry name" value="SCP-like"/>
    <property type="match status" value="1"/>
</dbReference>
<keyword evidence="3" id="KW-0808">Transferase</keyword>
<feature type="domain" description="Enhanced intracellular survival protein" evidence="1">
    <location>
        <begin position="317"/>
        <end position="416"/>
    </location>
</feature>
<dbReference type="Proteomes" id="UP000198251">
    <property type="component" value="Chromosome I"/>
</dbReference>